<accession>A0ABV6M1E9</accession>
<gene>
    <name evidence="2" type="ORF">ACFFIA_12625</name>
</gene>
<evidence type="ECO:0008006" key="4">
    <source>
        <dbReference type="Google" id="ProtNLM"/>
    </source>
</evidence>
<evidence type="ECO:0000256" key="1">
    <source>
        <dbReference type="SAM" id="MobiDB-lite"/>
    </source>
</evidence>
<organism evidence="2 3">
    <name type="scientific">Phytohabitans kaempferiae</name>
    <dbReference type="NCBI Taxonomy" id="1620943"/>
    <lineage>
        <taxon>Bacteria</taxon>
        <taxon>Bacillati</taxon>
        <taxon>Actinomycetota</taxon>
        <taxon>Actinomycetes</taxon>
        <taxon>Micromonosporales</taxon>
        <taxon>Micromonosporaceae</taxon>
    </lineage>
</organism>
<dbReference type="RefSeq" id="WP_377250137.1">
    <property type="nucleotide sequence ID" value="NZ_JBHLUH010000013.1"/>
</dbReference>
<proteinExistence type="predicted"/>
<sequence>MRAGPRSPRPHAGRGLPHRRAGATRPTAAPRAAAGPGEAFHLVVRRLALRTGRTAATPSAAVVADISGIEASRPPPPARAIGVGEVTGVITGSPATPSTAIRIGDVTGVVASGPAPAPAAVRVRDVAGVVPGRRALCPAALAVWRGQVRHRRSGGRRPRLGGVRRAGRVGVSPAVRCVRESLAAGRVVVGPARTGTAPAPLAGGTGTAARRHARLARRIGLGAGGRHGLYVAVARGAGGGHRRQRSVRPARGTIACRVGAAGHAGTREVGGVAGRRWYVRRVAGGRYDRLRWPPPVEPGRPGRRRCAHGLEAAGPGLVVRGSARAGPHRYRLAVAGRWCGDTGAAGAVVAVPGLGRLATAGRCLLTRPGHRAVAPGRGRCVVAGAGVGASRVGFAVAGGGSGGATAAPGAGDVARVAVASAARDVTGVAVASAARDVTGVAVPARAHDVTGAVPATAGGCTGMTPAGHDVARVATPATARDVTGVAVPARAHDVAGIAVPPAGDVARVAVPATADSGTAVPATGDVARAVVAARVAVPGATAAAAGDVARVVAATARRGTAMATAARDVARVAVPAAARGSPAVPATGDVARVVAAR</sequence>
<evidence type="ECO:0000313" key="2">
    <source>
        <dbReference type="EMBL" id="MFC0528507.1"/>
    </source>
</evidence>
<dbReference type="EMBL" id="JBHLUH010000013">
    <property type="protein sequence ID" value="MFC0528507.1"/>
    <property type="molecule type" value="Genomic_DNA"/>
</dbReference>
<dbReference type="Proteomes" id="UP001589867">
    <property type="component" value="Unassembled WGS sequence"/>
</dbReference>
<reference evidence="2 3" key="1">
    <citation type="submission" date="2024-09" db="EMBL/GenBank/DDBJ databases">
        <authorList>
            <person name="Sun Q."/>
            <person name="Mori K."/>
        </authorList>
    </citation>
    <scope>NUCLEOTIDE SEQUENCE [LARGE SCALE GENOMIC DNA]</scope>
    <source>
        <strain evidence="2 3">TBRC 3947</strain>
    </source>
</reference>
<feature type="compositionally biased region" description="Basic residues" evidence="1">
    <location>
        <begin position="8"/>
        <end position="22"/>
    </location>
</feature>
<protein>
    <recommendedName>
        <fullName evidence="4">Alcohol dehydrogenase N-terminal domain-containing protein</fullName>
    </recommendedName>
</protein>
<name>A0ABV6M1E9_9ACTN</name>
<comment type="caution">
    <text evidence="2">The sequence shown here is derived from an EMBL/GenBank/DDBJ whole genome shotgun (WGS) entry which is preliminary data.</text>
</comment>
<keyword evidence="3" id="KW-1185">Reference proteome</keyword>
<feature type="region of interest" description="Disordered" evidence="1">
    <location>
        <begin position="1"/>
        <end position="34"/>
    </location>
</feature>
<feature type="compositionally biased region" description="Low complexity" evidence="1">
    <location>
        <begin position="23"/>
        <end position="34"/>
    </location>
</feature>
<evidence type="ECO:0000313" key="3">
    <source>
        <dbReference type="Proteomes" id="UP001589867"/>
    </source>
</evidence>